<dbReference type="InterPro" id="IPR045079">
    <property type="entry name" value="Oxoprolinase-like"/>
</dbReference>
<dbReference type="PANTHER" id="PTHR11365">
    <property type="entry name" value="5-OXOPROLINASE RELATED"/>
    <property type="match status" value="1"/>
</dbReference>
<accession>A0A291Q354</accession>
<dbReference type="InterPro" id="IPR008040">
    <property type="entry name" value="Hydant_A_N"/>
</dbReference>
<feature type="domain" description="Hydantoinase/oxoprolinase N-terminal" evidence="5">
    <location>
        <begin position="6"/>
        <end position="193"/>
    </location>
</feature>
<evidence type="ECO:0000259" key="3">
    <source>
        <dbReference type="Pfam" id="PF01968"/>
    </source>
</evidence>
<organism evidence="7 8">
    <name type="scientific">Streptomyces formicae</name>
    <dbReference type="NCBI Taxonomy" id="1616117"/>
    <lineage>
        <taxon>Bacteria</taxon>
        <taxon>Bacillati</taxon>
        <taxon>Actinomycetota</taxon>
        <taxon>Actinomycetes</taxon>
        <taxon>Kitasatosporales</taxon>
        <taxon>Streptomycetaceae</taxon>
        <taxon>Streptomyces</taxon>
    </lineage>
</organism>
<dbReference type="GO" id="GO:0017168">
    <property type="term" value="F:5-oxoprolinase (ATP-hydrolyzing) activity"/>
    <property type="evidence" value="ECO:0007669"/>
    <property type="project" value="UniProtKB-EC"/>
</dbReference>
<dbReference type="Pfam" id="PF05378">
    <property type="entry name" value="Hydant_A_N"/>
    <property type="match status" value="1"/>
</dbReference>
<dbReference type="AlphaFoldDB" id="A0A291Q354"/>
<name>A0A291Q354_9ACTN</name>
<keyword evidence="8" id="KW-1185">Reference proteome</keyword>
<dbReference type="KEGG" id="sfk:KY5_1131c"/>
<protein>
    <submittedName>
        <fullName evidence="7">5-oxoprolinase</fullName>
        <ecNumber evidence="7">3.5.2.9</ecNumber>
    </submittedName>
</protein>
<keyword evidence="7" id="KW-0378">Hydrolase</keyword>
<dbReference type="InterPro" id="IPR002821">
    <property type="entry name" value="Hydantoinase_A"/>
</dbReference>
<dbReference type="PANTHER" id="PTHR11365:SF23">
    <property type="entry name" value="HYPOTHETICAL 5-OXOPROLINASE (EUROFUNG)-RELATED"/>
    <property type="match status" value="1"/>
</dbReference>
<comment type="similarity">
    <text evidence="1">Belongs to the oxoprolinase family.</text>
</comment>
<dbReference type="InterPro" id="IPR049517">
    <property type="entry name" value="ACX-like_C"/>
</dbReference>
<evidence type="ECO:0000313" key="7">
    <source>
        <dbReference type="EMBL" id="ATL26149.1"/>
    </source>
</evidence>
<dbReference type="EC" id="3.5.2.9" evidence="7"/>
<dbReference type="Proteomes" id="UP000221011">
    <property type="component" value="Chromosome"/>
</dbReference>
<proteinExistence type="inferred from homology"/>
<evidence type="ECO:0000259" key="5">
    <source>
        <dbReference type="Pfam" id="PF05378"/>
    </source>
</evidence>
<evidence type="ECO:0000259" key="6">
    <source>
        <dbReference type="Pfam" id="PF19278"/>
    </source>
</evidence>
<sequence>MTGWQFWVDRGGTFTDIVARHPDGRLLTHKLLSDNPARYRDAAVAGIRELLARAGGVRDAADAPDGRTAALPVDTVRMGTTVATNALLERKGEPTALVVTRGFRDALRIAYQNRPEIFAREIVLPELLYERVIEVDERVAADGTVLREPDLDGLTGPLRKAFDDGIRSVAVVCMHSHLYPAHEQAIGELADRTGFPQVSLSSEVSPLMKLVPRGDTAVVDAYLSPVLRRYVQHVADELQGVRLMFMQSNGGLAEAGQFRGKDAILSGPAGGIVGMARMSHLAGFDRVIGFDMGGTSTDVSHYAGEYERVFTTQIAGVRLRAPMLDIHTVAAGGGSVLHFDGSRYRVGPDSAGADPGPASYRGGGPLTVTDANVALGRIQPAHFPAVFGPDGDQPLDAALVRDRFADLAREIHEATGDDRTPEQVAEGYLRIAVANIAGAVKRISVQKGHDVTRYALTTFGGAGGQHACMVADSLGIRTVLVPPMAGVLSALGIGLADTTAMREQSVEAPLEASSMPHVREIADDLESAARDELLAEDVPAERVRVTRRAQLRYDGTDTALTVELTEPDTMLRAFEDRHRATYSFTLDRPVVVEALSVEATGITEPPDLADLAAFAGDPSHGAARTVQLHTGGARRDVPLHRREELPPGERVTGPAVITEASATTVVDDGWQAATTEAGHLVMERVAEPASSTASTAADPVLLEVFNNLFMSIAEQMGARLESTAQSVNIKERLDFSCALFDPDGNLVANAPHIPVHLGSMGTSVKEVIARRGSDMRPGDSYAVNDPYHGGTHLPDVTVITPVFDQPGEHGSARRRILFYVASRGHHAEIGGIAPGSMPADSRTIDEEGILFDNWLLVEGGRFREPETRDLLTGAAHPSRNPDTNLADLRAQIAANQKGVDEVARMIDNFGLDVVQAYMKHVQDNAEDAVRRVIDTLEEGEFAYQTDSGATIRVRVSVDREERTATVDFTGTSAQLATNFNAPFAVVNAAVLYVFRTLVDDDIPLNDGCLRPLRIIVPPGSLLSPEPPAAVVAGNVETSQAITGALYAALGVQAEGSGTMNNVTFGNERHQYYETVASGSGAGDGFDGASVVQTHMTNSRLTDPEVLEWRLPVLLEEFAVRAGSGGSGRWRGGDGAVRRIRFREPMTVSTLSQHRRVAPYGMAGGATGALGANRVERADGGVLELGGSDSADLGPGDVLVIETPGGGGYGPAPRDTTDPGEVSDDFQAF</sequence>
<evidence type="ECO:0000256" key="1">
    <source>
        <dbReference type="ARBA" id="ARBA00010403"/>
    </source>
</evidence>
<dbReference type="GO" id="GO:0006749">
    <property type="term" value="P:glutathione metabolic process"/>
    <property type="evidence" value="ECO:0007669"/>
    <property type="project" value="TreeGrafter"/>
</dbReference>
<dbReference type="Pfam" id="PF02538">
    <property type="entry name" value="Hydantoinase_B"/>
    <property type="match status" value="1"/>
</dbReference>
<dbReference type="Pfam" id="PF01968">
    <property type="entry name" value="Hydantoinase_A"/>
    <property type="match status" value="1"/>
</dbReference>
<dbReference type="InterPro" id="IPR003692">
    <property type="entry name" value="Hydantoinase_B"/>
</dbReference>
<feature type="domain" description="Hydantoinase A/oxoprolinase" evidence="3">
    <location>
        <begin position="213"/>
        <end position="500"/>
    </location>
</feature>
<feature type="domain" description="Hydantoinase B/oxoprolinase" evidence="4">
    <location>
        <begin position="698"/>
        <end position="1210"/>
    </location>
</feature>
<gene>
    <name evidence="7" type="ORF">KY5_1131c</name>
</gene>
<feature type="domain" description="Acetophenone carboxylase-like C-terminal" evidence="6">
    <location>
        <begin position="517"/>
        <end position="673"/>
    </location>
</feature>
<dbReference type="GO" id="GO:0005829">
    <property type="term" value="C:cytosol"/>
    <property type="evidence" value="ECO:0007669"/>
    <property type="project" value="TreeGrafter"/>
</dbReference>
<dbReference type="Pfam" id="PF19278">
    <property type="entry name" value="Hydant_A_C"/>
    <property type="match status" value="1"/>
</dbReference>
<dbReference type="RefSeq" id="WP_098241172.1">
    <property type="nucleotide sequence ID" value="NZ_CP022685.1"/>
</dbReference>
<feature type="region of interest" description="Disordered" evidence="2">
    <location>
        <begin position="1202"/>
        <end position="1228"/>
    </location>
</feature>
<reference evidence="7 8" key="1">
    <citation type="submission" date="2017-08" db="EMBL/GenBank/DDBJ databases">
        <title>Complete Genome Sequence of Streptomyces formicae KY5, the formicamycin producer.</title>
        <authorList>
            <person name="Holmes N.A."/>
            <person name="Devine R."/>
            <person name="Qin Z."/>
            <person name="Seipke R.F."/>
            <person name="Wilkinson B."/>
            <person name="Hutchings M.I."/>
        </authorList>
    </citation>
    <scope>NUCLEOTIDE SEQUENCE [LARGE SCALE GENOMIC DNA]</scope>
    <source>
        <strain evidence="7 8">KY5</strain>
    </source>
</reference>
<evidence type="ECO:0000259" key="4">
    <source>
        <dbReference type="Pfam" id="PF02538"/>
    </source>
</evidence>
<evidence type="ECO:0000313" key="8">
    <source>
        <dbReference type="Proteomes" id="UP000221011"/>
    </source>
</evidence>
<dbReference type="EMBL" id="CP022685">
    <property type="protein sequence ID" value="ATL26149.1"/>
    <property type="molecule type" value="Genomic_DNA"/>
</dbReference>
<evidence type="ECO:0000256" key="2">
    <source>
        <dbReference type="SAM" id="MobiDB-lite"/>
    </source>
</evidence>